<evidence type="ECO:0000313" key="1">
    <source>
        <dbReference type="EMBL" id="MBX46368.1"/>
    </source>
</evidence>
<dbReference type="EMBL" id="GGEC01065884">
    <property type="protein sequence ID" value="MBX46368.1"/>
    <property type="molecule type" value="Transcribed_RNA"/>
</dbReference>
<name>A0A2P2NV33_RHIMU</name>
<dbReference type="AlphaFoldDB" id="A0A2P2NV33"/>
<sequence length="22" mass="2702">MLKRKFYNMKVEANRSEPSILF</sequence>
<reference evidence="1" key="1">
    <citation type="submission" date="2018-02" db="EMBL/GenBank/DDBJ databases">
        <title>Rhizophora mucronata_Transcriptome.</title>
        <authorList>
            <person name="Meera S.P."/>
            <person name="Sreeshan A."/>
            <person name="Augustine A."/>
        </authorList>
    </citation>
    <scope>NUCLEOTIDE SEQUENCE</scope>
    <source>
        <tissue evidence="1">Leaf</tissue>
    </source>
</reference>
<organism evidence="1">
    <name type="scientific">Rhizophora mucronata</name>
    <name type="common">Asiatic mangrove</name>
    <dbReference type="NCBI Taxonomy" id="61149"/>
    <lineage>
        <taxon>Eukaryota</taxon>
        <taxon>Viridiplantae</taxon>
        <taxon>Streptophyta</taxon>
        <taxon>Embryophyta</taxon>
        <taxon>Tracheophyta</taxon>
        <taxon>Spermatophyta</taxon>
        <taxon>Magnoliopsida</taxon>
        <taxon>eudicotyledons</taxon>
        <taxon>Gunneridae</taxon>
        <taxon>Pentapetalae</taxon>
        <taxon>rosids</taxon>
        <taxon>fabids</taxon>
        <taxon>Malpighiales</taxon>
        <taxon>Rhizophoraceae</taxon>
        <taxon>Rhizophora</taxon>
    </lineage>
</organism>
<accession>A0A2P2NV33</accession>
<proteinExistence type="predicted"/>
<protein>
    <submittedName>
        <fullName evidence="1">Uncharacterized protein</fullName>
    </submittedName>
</protein>